<name>A0A318EJ34_9FIRM</name>
<evidence type="ECO:0000313" key="3">
    <source>
        <dbReference type="Proteomes" id="UP000247523"/>
    </source>
</evidence>
<evidence type="ECO:0008006" key="4">
    <source>
        <dbReference type="Google" id="ProtNLM"/>
    </source>
</evidence>
<comment type="caution">
    <text evidence="2">The sequence shown here is derived from an EMBL/GenBank/DDBJ whole genome shotgun (WGS) entry which is preliminary data.</text>
</comment>
<proteinExistence type="predicted"/>
<dbReference type="EMBL" id="QICS01000010">
    <property type="protein sequence ID" value="PXV87365.1"/>
    <property type="molecule type" value="Genomic_DNA"/>
</dbReference>
<protein>
    <recommendedName>
        <fullName evidence="4">SurA-like protein</fullName>
    </recommendedName>
</protein>
<feature type="region of interest" description="Disordered" evidence="1">
    <location>
        <begin position="184"/>
        <end position="213"/>
    </location>
</feature>
<evidence type="ECO:0000313" key="2">
    <source>
        <dbReference type="EMBL" id="PXV87365.1"/>
    </source>
</evidence>
<organism evidence="2 3">
    <name type="scientific">Lachnotalea glycerini</name>
    <dbReference type="NCBI Taxonomy" id="1763509"/>
    <lineage>
        <taxon>Bacteria</taxon>
        <taxon>Bacillati</taxon>
        <taxon>Bacillota</taxon>
        <taxon>Clostridia</taxon>
        <taxon>Lachnospirales</taxon>
        <taxon>Lachnospiraceae</taxon>
        <taxon>Lachnotalea</taxon>
    </lineage>
</organism>
<reference evidence="2 3" key="1">
    <citation type="submission" date="2018-05" db="EMBL/GenBank/DDBJ databases">
        <title>Genomic Encyclopedia of Type Strains, Phase IV (KMG-IV): sequencing the most valuable type-strain genomes for metagenomic binning, comparative biology and taxonomic classification.</title>
        <authorList>
            <person name="Goeker M."/>
        </authorList>
    </citation>
    <scope>NUCLEOTIDE SEQUENCE [LARGE SCALE GENOMIC DNA]</scope>
    <source>
        <strain evidence="2 3">DSM 28816</strain>
    </source>
</reference>
<dbReference type="Proteomes" id="UP000247523">
    <property type="component" value="Unassembled WGS sequence"/>
</dbReference>
<dbReference type="InterPro" id="IPR027304">
    <property type="entry name" value="Trigger_fact/SurA_dom_sf"/>
</dbReference>
<dbReference type="AlphaFoldDB" id="A0A318EJ34"/>
<dbReference type="RefSeq" id="WP_110291629.1">
    <property type="nucleotide sequence ID" value="NZ_QICS01000010.1"/>
</dbReference>
<gene>
    <name evidence="2" type="ORF">C8E03_110126</name>
</gene>
<sequence>MNFKNKKIKYSLGIILLLSCLIIGGSVLARPSDGSILAEWGDYLKNNADVNDLQEDDIYARGKNTVITNSEIDQTTKFFMISGLDEEEANIKAIEYCKEREALYQAAIQNGYTVTDEEVWEYLDQLKEVLKGASNKDDAMSIINQFDSEDDYWNYEFTVYQKNLPIQNYVADLEKNYFKDSNISNDSISSNKGSQNSTDSESGDLEYDSGKEEKWQTSFDELKKDLVADEDFEVVNQ</sequence>
<evidence type="ECO:0000256" key="1">
    <source>
        <dbReference type="SAM" id="MobiDB-lite"/>
    </source>
</evidence>
<dbReference type="SUPFAM" id="SSF109998">
    <property type="entry name" value="Triger factor/SurA peptide-binding domain-like"/>
    <property type="match status" value="1"/>
</dbReference>
<accession>A0A318EJ34</accession>
<dbReference type="PROSITE" id="PS51257">
    <property type="entry name" value="PROKAR_LIPOPROTEIN"/>
    <property type="match status" value="1"/>
</dbReference>